<evidence type="ECO:0000256" key="12">
    <source>
        <dbReference type="PIRSR" id="PIRSR006247-1"/>
    </source>
</evidence>
<evidence type="ECO:0000256" key="13">
    <source>
        <dbReference type="SAM" id="Phobius"/>
    </source>
</evidence>
<dbReference type="eggNOG" id="COG0168">
    <property type="taxonomic scope" value="Bacteria"/>
</dbReference>
<evidence type="ECO:0000256" key="10">
    <source>
        <dbReference type="ARBA" id="ARBA00023065"/>
    </source>
</evidence>
<feature type="transmembrane region" description="Helical" evidence="13">
    <location>
        <begin position="71"/>
        <end position="91"/>
    </location>
</feature>
<feature type="binding site" evidence="12">
    <location>
        <position position="220"/>
    </location>
    <ligand>
        <name>K(+)</name>
        <dbReference type="ChEBI" id="CHEBI:29103"/>
    </ligand>
</feature>
<keyword evidence="7 13" id="KW-0812">Transmembrane</keyword>
<comment type="caution">
    <text evidence="14">The sequence shown here is derived from an EMBL/GenBank/DDBJ whole genome shotgun (WGS) entry which is preliminary data.</text>
</comment>
<evidence type="ECO:0000313" key="14">
    <source>
        <dbReference type="EMBL" id="EEO39791.1"/>
    </source>
</evidence>
<comment type="subcellular location">
    <subcellularLocation>
        <location evidence="1">Cell inner membrane</location>
        <topology evidence="1">Multi-pass membrane protein</topology>
    </subcellularLocation>
</comment>
<dbReference type="RefSeq" id="WP_008802678.1">
    <property type="nucleotide sequence ID" value="NZ_KQ235735.1"/>
</dbReference>
<keyword evidence="5" id="KW-0997">Cell inner membrane</keyword>
<keyword evidence="9 13" id="KW-1133">Transmembrane helix</keyword>
<dbReference type="InterPro" id="IPR003445">
    <property type="entry name" value="Cat_transpt"/>
</dbReference>
<feature type="binding site" evidence="12">
    <location>
        <position position="431"/>
    </location>
    <ligand>
        <name>K(+)</name>
        <dbReference type="ChEBI" id="CHEBI:29103"/>
    </ligand>
</feature>
<dbReference type="GO" id="GO:0005886">
    <property type="term" value="C:plasma membrane"/>
    <property type="evidence" value="ECO:0007669"/>
    <property type="project" value="UniProtKB-SubCell"/>
</dbReference>
<feature type="binding site" evidence="12">
    <location>
        <position position="314"/>
    </location>
    <ligand>
        <name>K(+)</name>
        <dbReference type="ChEBI" id="CHEBI:29103"/>
    </ligand>
</feature>
<dbReference type="PANTHER" id="PTHR32024:SF2">
    <property type="entry name" value="TRK SYSTEM POTASSIUM UPTAKE PROTEIN TRKG-RELATED"/>
    <property type="match status" value="1"/>
</dbReference>
<dbReference type="InterPro" id="IPR004772">
    <property type="entry name" value="TrkH"/>
</dbReference>
<gene>
    <name evidence="14" type="ORF">FSCG_00504</name>
</gene>
<evidence type="ECO:0000256" key="9">
    <source>
        <dbReference type="ARBA" id="ARBA00022989"/>
    </source>
</evidence>
<dbReference type="GO" id="GO:0015379">
    <property type="term" value="F:potassium:chloride symporter activity"/>
    <property type="evidence" value="ECO:0007669"/>
    <property type="project" value="InterPro"/>
</dbReference>
<feature type="binding site" evidence="12">
    <location>
        <position position="315"/>
    </location>
    <ligand>
        <name>K(+)</name>
        <dbReference type="ChEBI" id="CHEBI:29103"/>
    </ligand>
</feature>
<dbReference type="Pfam" id="PF02386">
    <property type="entry name" value="TrkH"/>
    <property type="match status" value="2"/>
</dbReference>
<feature type="transmembrane region" description="Helical" evidence="13">
    <location>
        <begin position="12"/>
        <end position="31"/>
    </location>
</feature>
<dbReference type="EMBL" id="ACDE02000013">
    <property type="protein sequence ID" value="EEO39791.1"/>
    <property type="molecule type" value="Genomic_DNA"/>
</dbReference>
<sequence>MNTKIISYVISNLFKILMFLFLFPLAVSIYYKEGLKFSMAYIVPIIILCILTYFLSDKTPENQSFFSKEGLVIVSLSWLLISFFGALPFIISGSIPNMVDAFFESVSGFTTTGASILSEVESLSKSILFWRSLTHVVGGMGVLVLVLAILPKGNNQALHIMRAEVPGPTVGKIVAKMNYNSRILYIIYISMIIILIIFLLLGGMPLFDACIHAFGTAGTGGFSCKNTSIGFYNSAYIDYVISIGMIAFGLNFNLFYLLILGNIKQVFKSEEARYYLSIIFIATTLICINIRPFYSSISRMIRDVFFTVSSIITTTGFSTVDFDKWPTFSKTILMFLMFCGACAGSTAGGFKVSRLAILIKKFVREFKKIGHPNKVLNIQLEGKTLDKNVLEGVDSYFILYSVILFILLLITAWESDTFITALSAVLATFNNIGPGLGTVGPTSNFASYSAFTKIVLSLGMLLGRLEIIPLLILVSPRIYRKKD</sequence>
<feature type="transmembrane region" description="Helical" evidence="13">
    <location>
        <begin position="272"/>
        <end position="291"/>
    </location>
</feature>
<evidence type="ECO:0000256" key="5">
    <source>
        <dbReference type="ARBA" id="ARBA00022519"/>
    </source>
</evidence>
<feature type="transmembrane region" description="Helical" evidence="13">
    <location>
        <begin position="454"/>
        <end position="474"/>
    </location>
</feature>
<evidence type="ECO:0000313" key="15">
    <source>
        <dbReference type="Proteomes" id="UP000004925"/>
    </source>
</evidence>
<accession>A0A0M1VT31</accession>
<evidence type="ECO:0000256" key="1">
    <source>
        <dbReference type="ARBA" id="ARBA00004429"/>
    </source>
</evidence>
<keyword evidence="12" id="KW-0479">Metal-binding</keyword>
<evidence type="ECO:0000256" key="4">
    <source>
        <dbReference type="ARBA" id="ARBA00022475"/>
    </source>
</evidence>
<feature type="binding site" evidence="12">
    <location>
        <position position="111"/>
    </location>
    <ligand>
        <name>K(+)</name>
        <dbReference type="ChEBI" id="CHEBI:29103"/>
    </ligand>
</feature>
<evidence type="ECO:0000256" key="3">
    <source>
        <dbReference type="ARBA" id="ARBA00022448"/>
    </source>
</evidence>
<dbReference type="PIRSF" id="PIRSF006247">
    <property type="entry name" value="TrkH"/>
    <property type="match status" value="1"/>
</dbReference>
<keyword evidence="10" id="KW-0406">Ion transport</keyword>
<feature type="transmembrane region" description="Helical" evidence="13">
    <location>
        <begin position="393"/>
        <end position="413"/>
    </location>
</feature>
<evidence type="ECO:0000256" key="6">
    <source>
        <dbReference type="ARBA" id="ARBA00022538"/>
    </source>
</evidence>
<comment type="similarity">
    <text evidence="2">Belongs to the TrkH potassium transport family.</text>
</comment>
<evidence type="ECO:0000256" key="8">
    <source>
        <dbReference type="ARBA" id="ARBA00022958"/>
    </source>
</evidence>
<name>A0A0M1VT31_FUSVC</name>
<reference evidence="14 15" key="1">
    <citation type="submission" date="2011-10" db="EMBL/GenBank/DDBJ databases">
        <title>The Genome Sequence of Fusobacterium sp. 4_1_13.</title>
        <authorList>
            <consortium name="The Broad Institute Genome Sequencing Platform"/>
            <person name="Earl A."/>
            <person name="Ward D."/>
            <person name="Feldgarden M."/>
            <person name="Gevers D."/>
            <person name="Strauss J."/>
            <person name="Ambrose C."/>
            <person name="Allen-Vercoe E."/>
            <person name="Young S.K."/>
            <person name="Zeng Q."/>
            <person name="Gargeya S."/>
            <person name="Fitzgerald M."/>
            <person name="Haas B."/>
            <person name="Abouelleil A."/>
            <person name="Alvarado L."/>
            <person name="Arachchi H.M."/>
            <person name="Berlin A."/>
            <person name="Brown A."/>
            <person name="Chapman S.B."/>
            <person name="Chen Z."/>
            <person name="Dunbar C."/>
            <person name="Freedman E."/>
            <person name="Gearin G."/>
            <person name="Goldberg J."/>
            <person name="Griggs A."/>
            <person name="Gujja S."/>
            <person name="Heiman D."/>
            <person name="Howarth C."/>
            <person name="Larson L."/>
            <person name="Lui A."/>
            <person name="MacDonald P.J."/>
            <person name="Montmayeur A."/>
            <person name="Murphy C."/>
            <person name="Neiman D."/>
            <person name="Pearson M."/>
            <person name="Priest M."/>
            <person name="Roberts A."/>
            <person name="Saif S."/>
            <person name="Shea T."/>
            <person name="Shenoy N."/>
            <person name="Sisk P."/>
            <person name="Stolte C."/>
            <person name="Sykes S."/>
            <person name="Wortman J."/>
            <person name="Nusbaum C."/>
            <person name="Birren B."/>
        </authorList>
    </citation>
    <scope>NUCLEOTIDE SEQUENCE [LARGE SCALE GENOMIC DNA]</scope>
    <source>
        <strain evidence="14 15">4_1_13</strain>
    </source>
</reference>
<feature type="transmembrane region" description="Helical" evidence="13">
    <location>
        <begin position="37"/>
        <end position="55"/>
    </location>
</feature>
<protein>
    <submittedName>
        <fullName evidence="14">TrkH family potassium uptake protein</fullName>
    </submittedName>
</protein>
<evidence type="ECO:0000256" key="7">
    <source>
        <dbReference type="ARBA" id="ARBA00022692"/>
    </source>
</evidence>
<keyword evidence="11 13" id="KW-0472">Membrane</keyword>
<feature type="binding site" evidence="12">
    <location>
        <position position="112"/>
    </location>
    <ligand>
        <name>K(+)</name>
        <dbReference type="ChEBI" id="CHEBI:29103"/>
    </ligand>
</feature>
<dbReference type="AlphaFoldDB" id="A0A0M1VT31"/>
<feature type="transmembrane region" description="Helical" evidence="13">
    <location>
        <begin position="332"/>
        <end position="352"/>
    </location>
</feature>
<keyword evidence="8 12" id="KW-0630">Potassium</keyword>
<feature type="transmembrane region" description="Helical" evidence="13">
    <location>
        <begin position="128"/>
        <end position="150"/>
    </location>
</feature>
<dbReference type="PANTHER" id="PTHR32024">
    <property type="entry name" value="TRK SYSTEM POTASSIUM UPTAKE PROTEIN TRKG-RELATED"/>
    <property type="match status" value="1"/>
</dbReference>
<dbReference type="GO" id="GO:0046872">
    <property type="term" value="F:metal ion binding"/>
    <property type="evidence" value="ECO:0007669"/>
    <property type="project" value="UniProtKB-KW"/>
</dbReference>
<dbReference type="HOGENOM" id="CLU_030708_0_2_0"/>
<evidence type="ECO:0000256" key="2">
    <source>
        <dbReference type="ARBA" id="ARBA00009137"/>
    </source>
</evidence>
<evidence type="ECO:0000256" key="11">
    <source>
        <dbReference type="ARBA" id="ARBA00023136"/>
    </source>
</evidence>
<keyword evidence="6" id="KW-0633">Potassium transport</keyword>
<keyword evidence="3" id="KW-0813">Transport</keyword>
<feature type="transmembrane region" description="Helical" evidence="13">
    <location>
        <begin position="183"/>
        <end position="200"/>
    </location>
</feature>
<proteinExistence type="inferred from homology"/>
<dbReference type="Proteomes" id="UP000004925">
    <property type="component" value="Unassembled WGS sequence"/>
</dbReference>
<keyword evidence="4" id="KW-1003">Cell membrane</keyword>
<feature type="transmembrane region" description="Helical" evidence="13">
    <location>
        <begin position="236"/>
        <end position="260"/>
    </location>
</feature>
<organism evidence="14 15">
    <name type="scientific">Fusobacterium vincentii 4_1_13</name>
    <dbReference type="NCBI Taxonomy" id="469606"/>
    <lineage>
        <taxon>Bacteria</taxon>
        <taxon>Fusobacteriati</taxon>
        <taxon>Fusobacteriota</taxon>
        <taxon>Fusobacteriia</taxon>
        <taxon>Fusobacteriales</taxon>
        <taxon>Fusobacteriaceae</taxon>
        <taxon>Fusobacterium</taxon>
    </lineage>
</organism>